<dbReference type="AlphaFoldDB" id="A0A5S6Q1D6"/>
<keyword evidence="1" id="KW-1015">Disulfide bond</keyword>
<dbReference type="STRING" id="70415.A0A5S6Q1D6"/>
<dbReference type="Gene3D" id="2.40.10.10">
    <property type="entry name" value="Trypsin-like serine proteases"/>
    <property type="match status" value="1"/>
</dbReference>
<protein>
    <submittedName>
        <fullName evidence="6 7">Peptidase S1 domain-containing protein</fullName>
    </submittedName>
</protein>
<dbReference type="PROSITE" id="PS00134">
    <property type="entry name" value="TRYPSIN_HIS"/>
    <property type="match status" value="1"/>
</dbReference>
<dbReference type="WBParaSite" id="TMUE_0000001838.1">
    <property type="protein sequence ID" value="TMUE_0000001838.1"/>
    <property type="gene ID" value="WBGene00297708"/>
</dbReference>
<evidence type="ECO:0000256" key="1">
    <source>
        <dbReference type="ARBA" id="ARBA00023157"/>
    </source>
</evidence>
<dbReference type="SMART" id="SM00020">
    <property type="entry name" value="Tryp_SPc"/>
    <property type="match status" value="1"/>
</dbReference>
<comment type="similarity">
    <text evidence="2">Belongs to the peptidase S1 family. CLIP subfamily.</text>
</comment>
<accession>A0A5S6Q1D6</accession>
<dbReference type="PANTHER" id="PTHR24256">
    <property type="entry name" value="TRYPTASE-RELATED"/>
    <property type="match status" value="1"/>
</dbReference>
<proteinExistence type="inferred from homology"/>
<dbReference type="InterPro" id="IPR043504">
    <property type="entry name" value="Peptidase_S1_PA_chymotrypsin"/>
</dbReference>
<keyword evidence="5" id="KW-1185">Reference proteome</keyword>
<dbReference type="Proteomes" id="UP000046395">
    <property type="component" value="Unassembled WGS sequence"/>
</dbReference>
<reference evidence="5" key="1">
    <citation type="submission" date="2013-11" db="EMBL/GenBank/DDBJ databases">
        <authorList>
            <person name="Aslett M."/>
        </authorList>
    </citation>
    <scope>NUCLEOTIDE SEQUENCE [LARGE SCALE GENOMIC DNA]</scope>
    <source>
        <strain evidence="5">Edinburgh</strain>
    </source>
</reference>
<dbReference type="SUPFAM" id="SSF50494">
    <property type="entry name" value="Trypsin-like serine proteases"/>
    <property type="match status" value="1"/>
</dbReference>
<feature type="signal peptide" evidence="3">
    <location>
        <begin position="1"/>
        <end position="26"/>
    </location>
</feature>
<reference evidence="6 7" key="3">
    <citation type="submission" date="2019-12" db="UniProtKB">
        <authorList>
            <consortium name="WormBaseParasite"/>
        </authorList>
    </citation>
    <scope>IDENTIFICATION</scope>
</reference>
<evidence type="ECO:0000313" key="6">
    <source>
        <dbReference type="WBParaSite" id="TMUE_0000000969.1"/>
    </source>
</evidence>
<feature type="chain" id="PRO_5044624243" evidence="3">
    <location>
        <begin position="27"/>
        <end position="316"/>
    </location>
</feature>
<name>A0A5S6Q1D6_TRIMR</name>
<dbReference type="Pfam" id="PF00089">
    <property type="entry name" value="Trypsin"/>
    <property type="match status" value="2"/>
</dbReference>
<feature type="domain" description="Peptidase S1" evidence="4">
    <location>
        <begin position="45"/>
        <end position="312"/>
    </location>
</feature>
<reference evidence="5" key="2">
    <citation type="submission" date="2014-03" db="EMBL/GenBank/DDBJ databases">
        <title>The whipworm genome and dual-species transcriptomics of an intimate host-pathogen interaction.</title>
        <authorList>
            <person name="Foth B.J."/>
            <person name="Tsai I.J."/>
            <person name="Reid A.J."/>
            <person name="Bancroft A.J."/>
            <person name="Nichol S."/>
            <person name="Tracey A."/>
            <person name="Holroyd N."/>
            <person name="Cotton J.A."/>
            <person name="Stanley E.J."/>
            <person name="Zarowiecki M."/>
            <person name="Liu J.Z."/>
            <person name="Huckvale T."/>
            <person name="Cooper P.J."/>
            <person name="Grencis R.K."/>
            <person name="Berriman M."/>
        </authorList>
    </citation>
    <scope>NUCLEOTIDE SEQUENCE [LARGE SCALE GENOMIC DNA]</scope>
    <source>
        <strain evidence="5">Edinburgh</strain>
    </source>
</reference>
<organism evidence="5 6">
    <name type="scientific">Trichuris muris</name>
    <name type="common">Mouse whipworm</name>
    <dbReference type="NCBI Taxonomy" id="70415"/>
    <lineage>
        <taxon>Eukaryota</taxon>
        <taxon>Metazoa</taxon>
        <taxon>Ecdysozoa</taxon>
        <taxon>Nematoda</taxon>
        <taxon>Enoplea</taxon>
        <taxon>Dorylaimia</taxon>
        <taxon>Trichinellida</taxon>
        <taxon>Trichuridae</taxon>
        <taxon>Trichuris</taxon>
    </lineage>
</organism>
<keyword evidence="3" id="KW-0732">Signal</keyword>
<dbReference type="GO" id="GO:0004252">
    <property type="term" value="F:serine-type endopeptidase activity"/>
    <property type="evidence" value="ECO:0007669"/>
    <property type="project" value="InterPro"/>
</dbReference>
<dbReference type="InterPro" id="IPR018114">
    <property type="entry name" value="TRYPSIN_HIS"/>
</dbReference>
<evidence type="ECO:0000313" key="7">
    <source>
        <dbReference type="WBParaSite" id="TMUE_0000001838.1"/>
    </source>
</evidence>
<evidence type="ECO:0000259" key="4">
    <source>
        <dbReference type="PROSITE" id="PS50240"/>
    </source>
</evidence>
<dbReference type="InterPro" id="IPR009003">
    <property type="entry name" value="Peptidase_S1_PA"/>
</dbReference>
<dbReference type="WBParaSite" id="TMUE_0000000969.1">
    <property type="protein sequence ID" value="TMUE_0000000969.1"/>
    <property type="gene ID" value="WBGene00295125"/>
</dbReference>
<evidence type="ECO:0000256" key="3">
    <source>
        <dbReference type="SAM" id="SignalP"/>
    </source>
</evidence>
<dbReference type="CDD" id="cd00190">
    <property type="entry name" value="Tryp_SPc"/>
    <property type="match status" value="1"/>
</dbReference>
<evidence type="ECO:0000256" key="2">
    <source>
        <dbReference type="ARBA" id="ARBA00024195"/>
    </source>
</evidence>
<dbReference type="InterPro" id="IPR001254">
    <property type="entry name" value="Trypsin_dom"/>
</dbReference>
<dbReference type="GO" id="GO:0006508">
    <property type="term" value="P:proteolysis"/>
    <property type="evidence" value="ECO:0007669"/>
    <property type="project" value="InterPro"/>
</dbReference>
<sequence length="316" mass="35003">MLYPKSTLSAAFYLVCLLIKTGEGTCGKPFFKPIIPSTEGNGNRILYGVEARKHSHPWQVFISIRVDDYRKRCGGSLIHWKDENASGLVLTAAHCVIDTTYFTEPTVWEQIAYFFSSLFKGTINGPVANTSDVHVYLGAHNIKTLDPSAIRVGVIAIATGEFNKINQVDDFALLKLEREIAYNEFIQGICLPDGKHDMPPAESPCLVTGWGLKEDEKPSSILQQLEVPIVDGQHVNEPLFDKNRMICSHGKAKGAVPTNGDSGGPLACLKNDTFVIYGVVSFSIVEDCSGRTNMTIFMKLSHYMKWIRETIARLES</sequence>
<dbReference type="InterPro" id="IPR051487">
    <property type="entry name" value="Ser/Thr_Proteases_Immune/Dev"/>
</dbReference>
<evidence type="ECO:0000313" key="5">
    <source>
        <dbReference type="Proteomes" id="UP000046395"/>
    </source>
</evidence>
<dbReference type="PROSITE" id="PS50240">
    <property type="entry name" value="TRYPSIN_DOM"/>
    <property type="match status" value="1"/>
</dbReference>